<gene>
    <name evidence="3" type="ORF">S06H3_39520</name>
</gene>
<organism evidence="3">
    <name type="scientific">marine sediment metagenome</name>
    <dbReference type="NCBI Taxonomy" id="412755"/>
    <lineage>
        <taxon>unclassified sequences</taxon>
        <taxon>metagenomes</taxon>
        <taxon>ecological metagenomes</taxon>
    </lineage>
</organism>
<dbReference type="AlphaFoldDB" id="X1NLU7"/>
<feature type="non-terminal residue" evidence="3">
    <location>
        <position position="248"/>
    </location>
</feature>
<feature type="domain" description="VTC" evidence="2">
    <location>
        <begin position="40"/>
        <end position="246"/>
    </location>
</feature>
<accession>X1NLU7</accession>
<dbReference type="CDD" id="cd07750">
    <property type="entry name" value="PolyPPase_VTC_like"/>
    <property type="match status" value="1"/>
</dbReference>
<dbReference type="InterPro" id="IPR042267">
    <property type="entry name" value="VTC_sf"/>
</dbReference>
<evidence type="ECO:0000313" key="3">
    <source>
        <dbReference type="EMBL" id="GAI44962.1"/>
    </source>
</evidence>
<dbReference type="GO" id="GO:0006799">
    <property type="term" value="P:polyphosphate biosynthetic process"/>
    <property type="evidence" value="ECO:0007669"/>
    <property type="project" value="UniProtKB-ARBA"/>
</dbReference>
<reference evidence="3" key="1">
    <citation type="journal article" date="2014" name="Front. Microbiol.">
        <title>High frequency of phylogenetically diverse reductive dehalogenase-homologous genes in deep subseafloor sedimentary metagenomes.</title>
        <authorList>
            <person name="Kawai M."/>
            <person name="Futagami T."/>
            <person name="Toyoda A."/>
            <person name="Takaki Y."/>
            <person name="Nishi S."/>
            <person name="Hori S."/>
            <person name="Arai W."/>
            <person name="Tsubouchi T."/>
            <person name="Morono Y."/>
            <person name="Uchiyama I."/>
            <person name="Ito T."/>
            <person name="Fujiyama A."/>
            <person name="Inagaki F."/>
            <person name="Takami H."/>
        </authorList>
    </citation>
    <scope>NUCLEOTIDE SEQUENCE</scope>
    <source>
        <strain evidence="3">Expedition CK06-06</strain>
    </source>
</reference>
<sequence>MCADLLRQTPKRKTGSGHLKSGISTAKGAGRPADRTLRRRYEMKYVISESKAAAIVRFIEPYLDLDHYSKLQPHGYYPIVSLYLDSDNLQLCMESLRGKLKRFKLRIRSYSDEANYPRFVEIKRRANVVIIKSRARVRTQDVPALLSGRYIPPIQNYKADVDVIKQFQLYMKSINATPKVLVRYLRRAYEGNMDNRVRITFDRQLAYRVSSDPEILFNGRGWQHHPVTFRCVILEVKFTGRYPAWLGR</sequence>
<dbReference type="InterPro" id="IPR018966">
    <property type="entry name" value="VTC_domain"/>
</dbReference>
<dbReference type="Pfam" id="PF09359">
    <property type="entry name" value="VTC"/>
    <property type="match status" value="1"/>
</dbReference>
<proteinExistence type="predicted"/>
<dbReference type="Gene3D" id="3.20.100.30">
    <property type="entry name" value="VTC, catalytic tunnel domain"/>
    <property type="match status" value="1"/>
</dbReference>
<name>X1NLU7_9ZZZZ</name>
<dbReference type="EMBL" id="BARV01024184">
    <property type="protein sequence ID" value="GAI44962.1"/>
    <property type="molecule type" value="Genomic_DNA"/>
</dbReference>
<feature type="region of interest" description="Disordered" evidence="1">
    <location>
        <begin position="1"/>
        <end position="30"/>
    </location>
</feature>
<comment type="caution">
    <text evidence="3">The sequence shown here is derived from an EMBL/GenBank/DDBJ whole genome shotgun (WGS) entry which is preliminary data.</text>
</comment>
<evidence type="ECO:0000259" key="2">
    <source>
        <dbReference type="Pfam" id="PF09359"/>
    </source>
</evidence>
<evidence type="ECO:0000256" key="1">
    <source>
        <dbReference type="SAM" id="MobiDB-lite"/>
    </source>
</evidence>
<protein>
    <recommendedName>
        <fullName evidence="2">VTC domain-containing protein</fullName>
    </recommendedName>
</protein>